<evidence type="ECO:0000256" key="1">
    <source>
        <dbReference type="SAM" id="MobiDB-lite"/>
    </source>
</evidence>
<organism evidence="2 3">
    <name type="scientific">Cymbomonas tetramitiformis</name>
    <dbReference type="NCBI Taxonomy" id="36881"/>
    <lineage>
        <taxon>Eukaryota</taxon>
        <taxon>Viridiplantae</taxon>
        <taxon>Chlorophyta</taxon>
        <taxon>Pyramimonadophyceae</taxon>
        <taxon>Pyramimonadales</taxon>
        <taxon>Pyramimonadaceae</taxon>
        <taxon>Cymbomonas</taxon>
    </lineage>
</organism>
<gene>
    <name evidence="2" type="ORF">CYMTET_3909</name>
</gene>
<feature type="region of interest" description="Disordered" evidence="1">
    <location>
        <begin position="1134"/>
        <end position="1154"/>
    </location>
</feature>
<sequence>MSQQRQIGLAEALRSARRASATPSPSPVDSGGATPGPTRPRRIVSTASLRSRPSSLRPSPLPSEFFNDPSVLVSTPVEEGREEEYLEQLSYAFTYSADIIAVLRPGGYKPKHGYTLDTETAGTDFNALIAAFRHVLYPVSFPEFSKLLDLEHDYDYYHVVLNEIIFTVLPIVLRGTALALHTEAARSHPGDGRYILQRLRYEVEGVPDSDSDRFWVKMRSTIINEPDDPSPQLTAIRTLGDKHARINPDYSEAKRVKDLWHILTNSAKQSPYVTPLYVNVIRDLRGGAPYSFSTLCPRIRTVWREELDFPTPVKDTSYTVPSGGGGGGGGREKKPSLNSVSFDRKPAYTTKPVGEWKAEPAGAMVRRWVGVGYPCIICFRMWGVTDAHPDTRGCCPYMGKEAFGDGRAPDTALPAGKRPPPPDFAAAIAAFRATDCPADGPPVVPAPQSDTPTDVAIMTFVAPVIDPSPQLAPLSTSTACEPVVPSAEPPITQPALHLACSDPDEVPEDSDDDAALHGFTEEEDFDWPAFRETPWIPSINGAPAPKGPSQSKVKPFTTLKAGKLYELSTQFLYFWRSSSKPVMSAEEENVRAESSPAAPAAVEERKAEVPKAEPAEKTEKRKKKAKAPPAVEPEEGGEQQSAEVNLEGTGPPSPKKTSQGEDENQGSPKKAKKEKPPPPPPPTEDSQLYVHFIPGKEAFEAGTPWIVHSRGGCFRVGRVEFESVAGMSTDEKAPKIGSAEAVCKCGVSNHHLAVQGVVRVEKKTIPEFGDRQVAIIRSVMDEDGETNCNPKVFRERIAEMKKDLAKSGNTIFNLNSKAERLNALVTKLQKTADEHKLNAAQAQKELKGVQREMERTAYASQGRNQDMDAMHDSLKQLRRGQAAAVERADQLELKLASEKEQRIKLKRRLEQVQQHHKNQEKGFMKRTRELEDQLQGHLSSDLTFQSEALEGGGPEQETRAEGGVSVSSPDRNVESTGEEDGPLEAGSREGSPSAGLPEGALEDGTHERNRPSSQRSGQSGPSSIHIDESTWDINPISYKAHQEERAWPRSGSRPSSCRKPSPALQLLDDAFPGAESVPGGQSSSAGAPVGGQVHEMYEDGNGATWTYSSSMSAMSQNNDSSPMGRLSERAGNKAALGWPLPPQGPSTSSEYSQRKLPPTRVKFGQDRMSTVGIVGLSHLLKKQLNKLNQIKKSNAVGAVVYP</sequence>
<feature type="compositionally biased region" description="Low complexity" evidence="1">
    <location>
        <begin position="1011"/>
        <end position="1023"/>
    </location>
</feature>
<comment type="caution">
    <text evidence="2">The sequence shown here is derived from an EMBL/GenBank/DDBJ whole genome shotgun (WGS) entry which is preliminary data.</text>
</comment>
<evidence type="ECO:0000313" key="2">
    <source>
        <dbReference type="EMBL" id="KAK3288622.1"/>
    </source>
</evidence>
<reference evidence="2 3" key="1">
    <citation type="journal article" date="2015" name="Genome Biol. Evol.">
        <title>Comparative Genomics of a Bacterivorous Green Alga Reveals Evolutionary Causalities and Consequences of Phago-Mixotrophic Mode of Nutrition.</title>
        <authorList>
            <person name="Burns J.A."/>
            <person name="Paasch A."/>
            <person name="Narechania A."/>
            <person name="Kim E."/>
        </authorList>
    </citation>
    <scope>NUCLEOTIDE SEQUENCE [LARGE SCALE GENOMIC DNA]</scope>
    <source>
        <strain evidence="2 3">PLY_AMNH</strain>
    </source>
</reference>
<feature type="region of interest" description="Disordered" evidence="1">
    <location>
        <begin position="586"/>
        <end position="687"/>
    </location>
</feature>
<feature type="compositionally biased region" description="Basic and acidic residues" evidence="1">
    <location>
        <begin position="602"/>
        <end position="619"/>
    </location>
</feature>
<protein>
    <submittedName>
        <fullName evidence="2">Uncharacterized protein</fullName>
    </submittedName>
</protein>
<evidence type="ECO:0000313" key="3">
    <source>
        <dbReference type="Proteomes" id="UP001190700"/>
    </source>
</evidence>
<name>A0AAE0H274_9CHLO</name>
<feature type="region of interest" description="Disordered" evidence="1">
    <location>
        <begin position="314"/>
        <end position="342"/>
    </location>
</feature>
<feature type="region of interest" description="Disordered" evidence="1">
    <location>
        <begin position="948"/>
        <end position="1029"/>
    </location>
</feature>
<feature type="compositionally biased region" description="Basic and acidic residues" evidence="1">
    <location>
        <begin position="846"/>
        <end position="855"/>
    </location>
</feature>
<feature type="region of interest" description="Disordered" evidence="1">
    <location>
        <begin position="1"/>
        <end position="62"/>
    </location>
</feature>
<feature type="region of interest" description="Disordered" evidence="1">
    <location>
        <begin position="533"/>
        <end position="552"/>
    </location>
</feature>
<accession>A0AAE0H274</accession>
<dbReference type="EMBL" id="LGRX02000422">
    <property type="protein sequence ID" value="KAK3288622.1"/>
    <property type="molecule type" value="Genomic_DNA"/>
</dbReference>
<keyword evidence="3" id="KW-1185">Reference proteome</keyword>
<feature type="compositionally biased region" description="Low complexity" evidence="1">
    <location>
        <begin position="48"/>
        <end position="58"/>
    </location>
</feature>
<feature type="region of interest" description="Disordered" evidence="1">
    <location>
        <begin position="1042"/>
        <end position="1101"/>
    </location>
</feature>
<dbReference type="AlphaFoldDB" id="A0AAE0H274"/>
<dbReference type="Proteomes" id="UP001190700">
    <property type="component" value="Unassembled WGS sequence"/>
</dbReference>
<feature type="compositionally biased region" description="Low complexity" evidence="1">
    <location>
        <begin position="592"/>
        <end position="601"/>
    </location>
</feature>
<feature type="region of interest" description="Disordered" evidence="1">
    <location>
        <begin position="846"/>
        <end position="866"/>
    </location>
</feature>
<proteinExistence type="predicted"/>